<dbReference type="eggNOG" id="ENOG50330UG">
    <property type="taxonomic scope" value="Bacteria"/>
</dbReference>
<organism evidence="1 2">
    <name type="scientific">Photorhabdus asymbiotica subsp. asymbiotica (strain ATCC 43949 / 3105-77)</name>
    <name type="common">Xenorhabdus luminescens (strain 2)</name>
    <dbReference type="NCBI Taxonomy" id="553480"/>
    <lineage>
        <taxon>Bacteria</taxon>
        <taxon>Pseudomonadati</taxon>
        <taxon>Pseudomonadota</taxon>
        <taxon>Gammaproteobacteria</taxon>
        <taxon>Enterobacterales</taxon>
        <taxon>Morganellaceae</taxon>
        <taxon>Photorhabdus</taxon>
    </lineage>
</organism>
<dbReference type="NCBIfam" id="TIGR03976">
    <property type="entry name" value="chp_LLNDYxLRE"/>
    <property type="match status" value="1"/>
</dbReference>
<dbReference type="InterPro" id="IPR023974">
    <property type="entry name" value="HxsD"/>
</dbReference>
<evidence type="ECO:0000313" key="1">
    <source>
        <dbReference type="EMBL" id="CAQ83103.1"/>
    </source>
</evidence>
<dbReference type="STRING" id="291112.PAU_01011"/>
<evidence type="ECO:0000313" key="2">
    <source>
        <dbReference type="Proteomes" id="UP000002747"/>
    </source>
</evidence>
<protein>
    <recommendedName>
        <fullName evidence="3">His-Xaa-Ser system protein HxsD</fullName>
    </recommendedName>
</protein>
<accession>C7BPB3</accession>
<dbReference type="KEGG" id="pay:PAU_01011"/>
<sequence>MCFVFIFNPLNKHDALLKKFNLSRLEDLLVYFEVMILIKNIRKTACSEWVIRNSLYWMSAYSRWKLDEYDDYWIVSFDTVSGEVEFEFERLLNDYKLRERLQSQTGQVRNSIIENVLKSIDSRLAQ</sequence>
<name>C7BPB3_PHOAA</name>
<dbReference type="EMBL" id="FM162591">
    <property type="protein sequence ID" value="CAQ83103.1"/>
    <property type="molecule type" value="Genomic_DNA"/>
</dbReference>
<dbReference type="Proteomes" id="UP000002747">
    <property type="component" value="Chromosome"/>
</dbReference>
<reference evidence="1 2" key="1">
    <citation type="journal article" date="2009" name="BMC Genomics">
        <title>Comparative genomics of the emerging human pathogen Photorhabdus asymbiotica with the insect pathogen Photorhabdus luminescens.</title>
        <authorList>
            <person name="Wilkinson P."/>
            <person name="Waterfield N.R."/>
            <person name="Crossman L."/>
            <person name="Corton C."/>
            <person name="Sanchez-Contreras M."/>
            <person name="Vlisidou I."/>
            <person name="Barron A."/>
            <person name="Bignell A."/>
            <person name="Clark L."/>
            <person name="Ormond D."/>
            <person name="Mayho M."/>
            <person name="Bason N."/>
            <person name="Smith F."/>
            <person name="Simmonds M."/>
            <person name="Churcher C."/>
            <person name="Harris D."/>
            <person name="Thompson N.R."/>
            <person name="Quail M."/>
            <person name="Parkhill J."/>
            <person name="ffrench-Constant R.H."/>
        </authorList>
    </citation>
    <scope>NUCLEOTIDE SEQUENCE [LARGE SCALE GENOMIC DNA]</scope>
    <source>
        <strain evidence="2">ATCC 43949 / 3105-77</strain>
    </source>
</reference>
<proteinExistence type="predicted"/>
<dbReference type="AlphaFoldDB" id="C7BPB3"/>
<evidence type="ECO:0008006" key="3">
    <source>
        <dbReference type="Google" id="ProtNLM"/>
    </source>
</evidence>
<gene>
    <name evidence="1" type="ordered locus">PAU_01011</name>
</gene>